<evidence type="ECO:0000256" key="1">
    <source>
        <dbReference type="SAM" id="MobiDB-lite"/>
    </source>
</evidence>
<protein>
    <submittedName>
        <fullName evidence="2">Uncharacterized protein</fullName>
    </submittedName>
</protein>
<feature type="region of interest" description="Disordered" evidence="1">
    <location>
        <begin position="1"/>
        <end position="61"/>
    </location>
</feature>
<accession>E3KCA9</accession>
<dbReference type="KEGG" id="pgr:PGTG_08112"/>
<gene>
    <name evidence="2" type="ORF">PGTG_08112</name>
</gene>
<evidence type="ECO:0000313" key="2">
    <source>
        <dbReference type="EMBL" id="EFP81863.2"/>
    </source>
</evidence>
<dbReference type="VEuPathDB" id="FungiDB:PGTG_08112"/>
<organism evidence="2 3">
    <name type="scientific">Puccinia graminis f. sp. tritici (strain CRL 75-36-700-3 / race SCCL)</name>
    <name type="common">Black stem rust fungus</name>
    <dbReference type="NCBI Taxonomy" id="418459"/>
    <lineage>
        <taxon>Eukaryota</taxon>
        <taxon>Fungi</taxon>
        <taxon>Dikarya</taxon>
        <taxon>Basidiomycota</taxon>
        <taxon>Pucciniomycotina</taxon>
        <taxon>Pucciniomycetes</taxon>
        <taxon>Pucciniales</taxon>
        <taxon>Pucciniaceae</taxon>
        <taxon>Puccinia</taxon>
    </lineage>
</organism>
<reference evidence="3" key="2">
    <citation type="journal article" date="2011" name="Proc. Natl. Acad. Sci. U.S.A.">
        <title>Obligate biotrophy features unraveled by the genomic analysis of rust fungi.</title>
        <authorList>
            <person name="Duplessis S."/>
            <person name="Cuomo C.A."/>
            <person name="Lin Y.-C."/>
            <person name="Aerts A."/>
            <person name="Tisserant E."/>
            <person name="Veneault-Fourrey C."/>
            <person name="Joly D.L."/>
            <person name="Hacquard S."/>
            <person name="Amselem J."/>
            <person name="Cantarel B.L."/>
            <person name="Chiu R."/>
            <person name="Coutinho P.M."/>
            <person name="Feau N."/>
            <person name="Field M."/>
            <person name="Frey P."/>
            <person name="Gelhaye E."/>
            <person name="Goldberg J."/>
            <person name="Grabherr M.G."/>
            <person name="Kodira C.D."/>
            <person name="Kohler A."/>
            <person name="Kuees U."/>
            <person name="Lindquist E.A."/>
            <person name="Lucas S.M."/>
            <person name="Mago R."/>
            <person name="Mauceli E."/>
            <person name="Morin E."/>
            <person name="Murat C."/>
            <person name="Pangilinan J.L."/>
            <person name="Park R."/>
            <person name="Pearson M."/>
            <person name="Quesneville H."/>
            <person name="Rouhier N."/>
            <person name="Sakthikumar S."/>
            <person name="Salamov A.A."/>
            <person name="Schmutz J."/>
            <person name="Selles B."/>
            <person name="Shapiro H."/>
            <person name="Tanguay P."/>
            <person name="Tuskan G.A."/>
            <person name="Henrissat B."/>
            <person name="Van de Peer Y."/>
            <person name="Rouze P."/>
            <person name="Ellis J.G."/>
            <person name="Dodds P.N."/>
            <person name="Schein J.E."/>
            <person name="Zhong S."/>
            <person name="Hamelin R.C."/>
            <person name="Grigoriev I.V."/>
            <person name="Szabo L.J."/>
            <person name="Martin F."/>
        </authorList>
    </citation>
    <scope>NUCLEOTIDE SEQUENCE [LARGE SCALE GENOMIC DNA]</scope>
    <source>
        <strain evidence="3">CRL 75-36-700-3 / race SCCL</strain>
    </source>
</reference>
<dbReference type="AlphaFoldDB" id="E3KCA9"/>
<dbReference type="InParanoid" id="E3KCA9"/>
<dbReference type="GeneID" id="10533900"/>
<proteinExistence type="predicted"/>
<dbReference type="EMBL" id="DS178280">
    <property type="protein sequence ID" value="EFP81863.2"/>
    <property type="molecule type" value="Genomic_DNA"/>
</dbReference>
<feature type="compositionally biased region" description="Polar residues" evidence="1">
    <location>
        <begin position="1"/>
        <end position="13"/>
    </location>
</feature>
<sequence>MSDKSTNALSGGNNHHRPMYHSAATKTDRPNTTLASRQATANTFPPSRTLLGAPQLTTSQGKETPLGLKPMMGSKIPLCSQHTLLQCLETTPGSQFWPTPAIIQSPTLPPPHYMSYSTPMSYIPTTSYQHSGPVYTGQPHYPYSAAPQSHLAPMGQPGPHTNTIRQCRYTPCPLLNICSLLVTPSQPIGQSRQMSLIH</sequence>
<keyword evidence="3" id="KW-1185">Reference proteome</keyword>
<name>E3KCA9_PUCGT</name>
<dbReference type="RefSeq" id="XP_003326282.2">
    <property type="nucleotide sequence ID" value="XM_003326234.2"/>
</dbReference>
<dbReference type="Proteomes" id="UP000008783">
    <property type="component" value="Unassembled WGS sequence"/>
</dbReference>
<dbReference type="HOGENOM" id="CLU_1378741_0_0_1"/>
<feature type="compositionally biased region" description="Polar residues" evidence="1">
    <location>
        <begin position="30"/>
        <end position="46"/>
    </location>
</feature>
<reference key="1">
    <citation type="submission" date="2007-01" db="EMBL/GenBank/DDBJ databases">
        <title>The Genome Sequence of Puccinia graminis f. sp. tritici Strain CRL 75-36-700-3.</title>
        <authorList>
            <consortium name="The Broad Institute Genome Sequencing Platform"/>
            <person name="Birren B."/>
            <person name="Lander E."/>
            <person name="Galagan J."/>
            <person name="Nusbaum C."/>
            <person name="Devon K."/>
            <person name="Cuomo C."/>
            <person name="Jaffe D."/>
            <person name="Butler J."/>
            <person name="Alvarez P."/>
            <person name="Gnerre S."/>
            <person name="Grabherr M."/>
            <person name="Mauceli E."/>
            <person name="Brockman W."/>
            <person name="Young S."/>
            <person name="LaButti K."/>
            <person name="Sykes S."/>
            <person name="DeCaprio D."/>
            <person name="Crawford M."/>
            <person name="Koehrsen M."/>
            <person name="Engels R."/>
            <person name="Montgomery P."/>
            <person name="Pearson M."/>
            <person name="Howarth C."/>
            <person name="Larson L."/>
            <person name="White J."/>
            <person name="Zeng Q."/>
            <person name="Kodira C."/>
            <person name="Yandava C."/>
            <person name="Alvarado L."/>
            <person name="O'Leary S."/>
            <person name="Szabo L."/>
            <person name="Dean R."/>
            <person name="Schein J."/>
        </authorList>
    </citation>
    <scope>NUCLEOTIDE SEQUENCE</scope>
    <source>
        <strain>CRL 75-36-700-3</strain>
    </source>
</reference>
<evidence type="ECO:0000313" key="3">
    <source>
        <dbReference type="Proteomes" id="UP000008783"/>
    </source>
</evidence>